<dbReference type="Proteomes" id="UP000054495">
    <property type="component" value="Unassembled WGS sequence"/>
</dbReference>
<keyword evidence="3" id="KW-1185">Reference proteome</keyword>
<proteinExistence type="predicted"/>
<sequence>MELGRAPEVEAGAEVEEEVAAEAALQPEEEPARAEEEGSPSRDREEPREGEDVPDVVANPQVWDDHVAPDRAVHVDHDPDVQDRVVQEDREAAVAVAAGRDDRGLGSKDDGRVKAKWKEGRKKKTPFKKSEGIDYERQ</sequence>
<feature type="compositionally biased region" description="Basic and acidic residues" evidence="1">
    <location>
        <begin position="30"/>
        <end position="51"/>
    </location>
</feature>
<evidence type="ECO:0000313" key="2">
    <source>
        <dbReference type="EMBL" id="EPB78342.1"/>
    </source>
</evidence>
<feature type="compositionally biased region" description="Basic and acidic residues" evidence="1">
    <location>
        <begin position="99"/>
        <end position="118"/>
    </location>
</feature>
<feature type="region of interest" description="Disordered" evidence="1">
    <location>
        <begin position="1"/>
        <end position="67"/>
    </location>
</feature>
<dbReference type="EMBL" id="KE124814">
    <property type="protein sequence ID" value="EPB78342.1"/>
    <property type="molecule type" value="Genomic_DNA"/>
</dbReference>
<evidence type="ECO:0000313" key="3">
    <source>
        <dbReference type="Proteomes" id="UP000054495"/>
    </source>
</evidence>
<organism evidence="2 3">
    <name type="scientific">Ancylostoma ceylanicum</name>
    <dbReference type="NCBI Taxonomy" id="53326"/>
    <lineage>
        <taxon>Eukaryota</taxon>
        <taxon>Metazoa</taxon>
        <taxon>Ecdysozoa</taxon>
        <taxon>Nematoda</taxon>
        <taxon>Chromadorea</taxon>
        <taxon>Rhabditida</taxon>
        <taxon>Rhabditina</taxon>
        <taxon>Rhabditomorpha</taxon>
        <taxon>Strongyloidea</taxon>
        <taxon>Ancylostomatidae</taxon>
        <taxon>Ancylostomatinae</taxon>
        <taxon>Ancylostoma</taxon>
    </lineage>
</organism>
<evidence type="ECO:0000256" key="1">
    <source>
        <dbReference type="SAM" id="MobiDB-lite"/>
    </source>
</evidence>
<gene>
    <name evidence="2" type="ORF">ANCCEY_02572</name>
</gene>
<dbReference type="AlphaFoldDB" id="A0A0D6MC59"/>
<feature type="region of interest" description="Disordered" evidence="1">
    <location>
        <begin position="96"/>
        <end position="138"/>
    </location>
</feature>
<accession>A0A0D6MC59</accession>
<feature type="compositionally biased region" description="Acidic residues" evidence="1">
    <location>
        <begin position="11"/>
        <end position="20"/>
    </location>
</feature>
<reference evidence="2 3" key="1">
    <citation type="submission" date="2013-05" db="EMBL/GenBank/DDBJ databases">
        <title>Draft genome of the parasitic nematode Anyclostoma ceylanicum.</title>
        <authorList>
            <person name="Mitreva M."/>
        </authorList>
    </citation>
    <scope>NUCLEOTIDE SEQUENCE [LARGE SCALE GENOMIC DNA]</scope>
</reference>
<protein>
    <submittedName>
        <fullName evidence="2">Uncharacterized protein</fullName>
    </submittedName>
</protein>
<name>A0A0D6MC59_9BILA</name>
<feature type="compositionally biased region" description="Basic and acidic residues" evidence="1">
    <location>
        <begin position="128"/>
        <end position="138"/>
    </location>
</feature>